<keyword evidence="2" id="KW-0812">Transmembrane</keyword>
<keyword evidence="2" id="KW-0472">Membrane</keyword>
<feature type="transmembrane region" description="Helical" evidence="2">
    <location>
        <begin position="44"/>
        <end position="61"/>
    </location>
</feature>
<protein>
    <submittedName>
        <fullName evidence="3">Uncharacterized protein</fullName>
    </submittedName>
</protein>
<gene>
    <name evidence="3" type="ORF">HDF16_005555</name>
</gene>
<dbReference type="AlphaFoldDB" id="A0A7W7ZJ11"/>
<accession>A0A7W7ZJ11</accession>
<evidence type="ECO:0000313" key="3">
    <source>
        <dbReference type="EMBL" id="MBB5060819.1"/>
    </source>
</evidence>
<evidence type="ECO:0000313" key="4">
    <source>
        <dbReference type="Proteomes" id="UP000540989"/>
    </source>
</evidence>
<comment type="caution">
    <text evidence="3">The sequence shown here is derived from an EMBL/GenBank/DDBJ whole genome shotgun (WGS) entry which is preliminary data.</text>
</comment>
<organism evidence="3 4">
    <name type="scientific">Granulicella aggregans</name>
    <dbReference type="NCBI Taxonomy" id="474949"/>
    <lineage>
        <taxon>Bacteria</taxon>
        <taxon>Pseudomonadati</taxon>
        <taxon>Acidobacteriota</taxon>
        <taxon>Terriglobia</taxon>
        <taxon>Terriglobales</taxon>
        <taxon>Acidobacteriaceae</taxon>
        <taxon>Granulicella</taxon>
    </lineage>
</organism>
<evidence type="ECO:0000256" key="2">
    <source>
        <dbReference type="SAM" id="Phobius"/>
    </source>
</evidence>
<evidence type="ECO:0000256" key="1">
    <source>
        <dbReference type="SAM" id="MobiDB-lite"/>
    </source>
</evidence>
<keyword evidence="4" id="KW-1185">Reference proteome</keyword>
<feature type="transmembrane region" description="Helical" evidence="2">
    <location>
        <begin position="82"/>
        <end position="99"/>
    </location>
</feature>
<reference evidence="3 4" key="1">
    <citation type="submission" date="2020-08" db="EMBL/GenBank/DDBJ databases">
        <title>Genomic Encyclopedia of Type Strains, Phase IV (KMG-V): Genome sequencing to study the core and pangenomes of soil and plant-associated prokaryotes.</title>
        <authorList>
            <person name="Whitman W."/>
        </authorList>
    </citation>
    <scope>NUCLEOTIDE SEQUENCE [LARGE SCALE GENOMIC DNA]</scope>
    <source>
        <strain evidence="3 4">M8UP14</strain>
    </source>
</reference>
<dbReference type="RefSeq" id="WP_184223358.1">
    <property type="nucleotide sequence ID" value="NZ_JACHIP010000020.1"/>
</dbReference>
<sequence length="301" mass="32858">MGDDQATNDGIQKSEGFVKPLSFEFIIAAVLALINFALDQADIHIMLITWVSLLACVALLIDGLRRTQWAVRIGWKSKSFGFCSFVILLIFSLFGYYLSSRKKALGDTQGSLAISKSSVSGQSSKRPSSNDSAETALPASTALVRKIKSVSPQHEQIAPRVTDSKKPSKNGSLFAKDPNFDWCPVGVMITGPRNHISDVTAVGSKISIDDTDGEISGLHQDCDVRNSEPRQQYLELANDPAKLDAFMAKRKRDLHEKWSSLDSRDAGANMESLLALEKAISDTPTGSELQLQLISRLTTVK</sequence>
<keyword evidence="2" id="KW-1133">Transmembrane helix</keyword>
<name>A0A7W7ZJ11_9BACT</name>
<proteinExistence type="predicted"/>
<dbReference type="Proteomes" id="UP000540989">
    <property type="component" value="Unassembled WGS sequence"/>
</dbReference>
<dbReference type="EMBL" id="JACHIP010000020">
    <property type="protein sequence ID" value="MBB5060819.1"/>
    <property type="molecule type" value="Genomic_DNA"/>
</dbReference>
<feature type="region of interest" description="Disordered" evidence="1">
    <location>
        <begin position="149"/>
        <end position="173"/>
    </location>
</feature>
<feature type="transmembrane region" description="Helical" evidence="2">
    <location>
        <begin position="21"/>
        <end position="38"/>
    </location>
</feature>